<proteinExistence type="predicted"/>
<protein>
    <submittedName>
        <fullName evidence="1">Uncharacterized protein</fullName>
    </submittedName>
</protein>
<accession>A0A0E9Q334</accession>
<evidence type="ECO:0000313" key="1">
    <source>
        <dbReference type="EMBL" id="JAH11169.1"/>
    </source>
</evidence>
<name>A0A0E9Q334_ANGAN</name>
<dbReference type="EMBL" id="GBXM01097408">
    <property type="protein sequence ID" value="JAH11169.1"/>
    <property type="molecule type" value="Transcribed_RNA"/>
</dbReference>
<organism evidence="1">
    <name type="scientific">Anguilla anguilla</name>
    <name type="common">European freshwater eel</name>
    <name type="synonym">Muraena anguilla</name>
    <dbReference type="NCBI Taxonomy" id="7936"/>
    <lineage>
        <taxon>Eukaryota</taxon>
        <taxon>Metazoa</taxon>
        <taxon>Chordata</taxon>
        <taxon>Craniata</taxon>
        <taxon>Vertebrata</taxon>
        <taxon>Euteleostomi</taxon>
        <taxon>Actinopterygii</taxon>
        <taxon>Neopterygii</taxon>
        <taxon>Teleostei</taxon>
        <taxon>Anguilliformes</taxon>
        <taxon>Anguillidae</taxon>
        <taxon>Anguilla</taxon>
    </lineage>
</organism>
<reference evidence="1" key="1">
    <citation type="submission" date="2014-11" db="EMBL/GenBank/DDBJ databases">
        <authorList>
            <person name="Amaro Gonzalez C."/>
        </authorList>
    </citation>
    <scope>NUCLEOTIDE SEQUENCE</scope>
</reference>
<dbReference type="AlphaFoldDB" id="A0A0E9Q334"/>
<reference evidence="1" key="2">
    <citation type="journal article" date="2015" name="Fish Shellfish Immunol.">
        <title>Early steps in the European eel (Anguilla anguilla)-Vibrio vulnificus interaction in the gills: Role of the RtxA13 toxin.</title>
        <authorList>
            <person name="Callol A."/>
            <person name="Pajuelo D."/>
            <person name="Ebbesson L."/>
            <person name="Teles M."/>
            <person name="MacKenzie S."/>
            <person name="Amaro C."/>
        </authorList>
    </citation>
    <scope>NUCLEOTIDE SEQUENCE</scope>
</reference>
<sequence>MLLSKATYTKCIPEDIGTTTEHRADKIQLMLNISYP</sequence>